<dbReference type="Pfam" id="PF13380">
    <property type="entry name" value="CoA_binding_2"/>
    <property type="match status" value="1"/>
</dbReference>
<comment type="caution">
    <text evidence="2">The sequence shown here is derived from an EMBL/GenBank/DDBJ whole genome shotgun (WGS) entry which is preliminary data.</text>
</comment>
<name>A0A4R7ES61_9FLAO</name>
<accession>A0A4R7ES61</accession>
<dbReference type="EMBL" id="SOAG01000025">
    <property type="protein sequence ID" value="TDS54570.1"/>
    <property type="molecule type" value="Genomic_DNA"/>
</dbReference>
<dbReference type="InterPro" id="IPR003781">
    <property type="entry name" value="CoA-bd"/>
</dbReference>
<proteinExistence type="predicted"/>
<organism evidence="2 3">
    <name type="scientific">Myroides indicus</name>
    <dbReference type="NCBI Taxonomy" id="1323422"/>
    <lineage>
        <taxon>Bacteria</taxon>
        <taxon>Pseudomonadati</taxon>
        <taxon>Bacteroidota</taxon>
        <taxon>Flavobacteriia</taxon>
        <taxon>Flavobacteriales</taxon>
        <taxon>Flavobacteriaceae</taxon>
        <taxon>Myroides</taxon>
    </lineage>
</organism>
<gene>
    <name evidence="2" type="ORF">C8P70_12513</name>
</gene>
<dbReference type="Proteomes" id="UP000295215">
    <property type="component" value="Unassembled WGS sequence"/>
</dbReference>
<keyword evidence="3" id="KW-1185">Reference proteome</keyword>
<sequence>MKTLVIGASKNPERYSFKAINMLREYDHEVVAVGLKIATVGDVEIQTGQPDFRNIDTVTLYINPKRQQDFYHYIIGLKPRRVIFNPGTENTDFYTLLEQNGICFEEACTLVLLRTNQF</sequence>
<protein>
    <recommendedName>
        <fullName evidence="1">CoA-binding domain-containing protein</fullName>
    </recommendedName>
</protein>
<dbReference type="AlphaFoldDB" id="A0A4R7ES61"/>
<dbReference type="RefSeq" id="WP_133713298.1">
    <property type="nucleotide sequence ID" value="NZ_SOAG01000025.1"/>
</dbReference>
<dbReference type="SUPFAM" id="SSF51735">
    <property type="entry name" value="NAD(P)-binding Rossmann-fold domains"/>
    <property type="match status" value="1"/>
</dbReference>
<feature type="domain" description="CoA-binding" evidence="1">
    <location>
        <begin position="3"/>
        <end position="113"/>
    </location>
</feature>
<dbReference type="Gene3D" id="3.40.50.720">
    <property type="entry name" value="NAD(P)-binding Rossmann-like Domain"/>
    <property type="match status" value="1"/>
</dbReference>
<reference evidence="2 3" key="1">
    <citation type="submission" date="2019-03" db="EMBL/GenBank/DDBJ databases">
        <title>Genomic Encyclopedia of Archaeal and Bacterial Type Strains, Phase II (KMG-II): from individual species to whole genera.</title>
        <authorList>
            <person name="Goeker M."/>
        </authorList>
    </citation>
    <scope>NUCLEOTIDE SEQUENCE [LARGE SCALE GENOMIC DNA]</scope>
    <source>
        <strain evidence="2 3">DSM 28213</strain>
    </source>
</reference>
<evidence type="ECO:0000313" key="2">
    <source>
        <dbReference type="EMBL" id="TDS54570.1"/>
    </source>
</evidence>
<evidence type="ECO:0000313" key="3">
    <source>
        <dbReference type="Proteomes" id="UP000295215"/>
    </source>
</evidence>
<dbReference type="InterPro" id="IPR036291">
    <property type="entry name" value="NAD(P)-bd_dom_sf"/>
</dbReference>
<dbReference type="OrthoDB" id="708726at2"/>
<evidence type="ECO:0000259" key="1">
    <source>
        <dbReference type="Pfam" id="PF13380"/>
    </source>
</evidence>